<evidence type="ECO:0000313" key="4">
    <source>
        <dbReference type="EMBL" id="CAD7258596.1"/>
    </source>
</evidence>
<dbReference type="PANTHER" id="PTHR13526">
    <property type="entry name" value="TRANSCRIPTION FACTOR SPT20 HOMOLOG"/>
    <property type="match status" value="1"/>
</dbReference>
<reference evidence="4" key="1">
    <citation type="submission" date="2020-11" db="EMBL/GenBank/DDBJ databases">
        <authorList>
            <person name="Tran Van P."/>
        </authorList>
    </citation>
    <scope>NUCLEOTIDE SEQUENCE</scope>
</reference>
<gene>
    <name evidence="4" type="ORF">TSIB3V08_LOCUS2821</name>
</gene>
<accession>A0A7R9AQQ3</accession>
<dbReference type="EMBL" id="OC000891">
    <property type="protein sequence ID" value="CAD7258596.1"/>
    <property type="molecule type" value="Genomic_DNA"/>
</dbReference>
<dbReference type="GO" id="GO:0003712">
    <property type="term" value="F:transcription coregulator activity"/>
    <property type="evidence" value="ECO:0007669"/>
    <property type="project" value="InterPro"/>
</dbReference>
<feature type="compositionally biased region" description="Low complexity" evidence="2">
    <location>
        <begin position="695"/>
        <end position="710"/>
    </location>
</feature>
<feature type="domain" description="Spt20-like SEP" evidence="3">
    <location>
        <begin position="122"/>
        <end position="285"/>
    </location>
</feature>
<feature type="region of interest" description="Disordered" evidence="2">
    <location>
        <begin position="691"/>
        <end position="710"/>
    </location>
</feature>
<dbReference type="PANTHER" id="PTHR13526:SF8">
    <property type="entry name" value="TRANSCRIPTION FACTOR SPT20 HOMOLOG"/>
    <property type="match status" value="1"/>
</dbReference>
<dbReference type="InterPro" id="IPR021950">
    <property type="entry name" value="Spt20"/>
</dbReference>
<evidence type="ECO:0000259" key="3">
    <source>
        <dbReference type="Pfam" id="PF12090"/>
    </source>
</evidence>
<dbReference type="AlphaFoldDB" id="A0A7R9AQQ3"/>
<organism evidence="4">
    <name type="scientific">Timema shepardi</name>
    <name type="common">Walking stick</name>
    <dbReference type="NCBI Taxonomy" id="629360"/>
    <lineage>
        <taxon>Eukaryota</taxon>
        <taxon>Metazoa</taxon>
        <taxon>Ecdysozoa</taxon>
        <taxon>Arthropoda</taxon>
        <taxon>Hexapoda</taxon>
        <taxon>Insecta</taxon>
        <taxon>Pterygota</taxon>
        <taxon>Neoptera</taxon>
        <taxon>Polyneoptera</taxon>
        <taxon>Phasmatodea</taxon>
        <taxon>Timematodea</taxon>
        <taxon>Timematoidea</taxon>
        <taxon>Timematidae</taxon>
        <taxon>Timema</taxon>
    </lineage>
</organism>
<dbReference type="GO" id="GO:0000124">
    <property type="term" value="C:SAGA complex"/>
    <property type="evidence" value="ECO:0007669"/>
    <property type="project" value="InterPro"/>
</dbReference>
<sequence>MAVRTSRADNRLGKVELEEVNPHLRGGRVENRLGKYTPSSPDRDSNLDLSVLSSRAQHDKRLLLHRATKWPWSVPAQPESSLHSKLRQIHAEQATIDLRHPNKFLKTSSHLLEKLVAREKINTLIINLYPGNKGYSLAFRVSSSSANCTVTSGGNSPGSSTADNSVEELLETMRYSYLEEELLTYLDNEELPPALVDMMEIIEPPLFYQGCVVAEVRDYRQTFPHSTCQTHHVLLKPTNQTLANDVNLLTSNGDYTREEKLALEQRLCLVTQDSICIDTSPALLVASNHLHYYQKVLSTVPLKKCARKFSQISVNRKRKLDQFTAHYDLPLQDFLSRRRAKTRNVPVTNAKFPKKMCENGLPGPPPVPIPLESLTPELSTPEGGVDVSRYARAYERPRETSDCTPQLIEEFVFETERSLGRIYYVKLTILQRPSNLEYMGEMYVDRDFHKEHRNGTSCRFSLGTRLQANRYIQQFTEVFTKEAAAAAAKAAAQSSSNVPTPAPTPASSSSNNATILNLLNSGTLNSVQPVTANNISVAAQALTPAQKQLLARKMTWNLVNSRMLNHNNIVNSANMANVVHNAATGGQQQPQQQSVRVSLSSLASQLSLPPSTTSPPPQTQTFTISANQAGYTTIATAPNVSFTAMPFSAANTSGGKAQTVTLNHSGRLVSAANLPASNAATSVRRLSGATVANDSGGSSTPSSLGLSVPGLWSPSADNPIPGSTNSGSTLLERLTASSSTTCAGGTAPTSPYATVSFPGLAVPISLSLNVSAGSAHPAGVIVTTLPVTTSTVTCTSISSIMSSAVTGTSPLGSGSSPTMVLTNSSSSNAGPMLSLPVAQLMTSGVKGLSSQNLRSAGPTASVSLGQAAGQAILTLQRPRGIVSANQLTVNKHALAAKGLLNTQRLKMAPAKSEPGPGLAQAILCPYSEDISTTWRIDDRDGCFHDRPHALLVLSLYSRSYSASSLHTG</sequence>
<name>A0A7R9AQQ3_TIMSH</name>
<protein>
    <recommendedName>
        <fullName evidence="3">Spt20-like SEP domain-containing protein</fullName>
    </recommendedName>
</protein>
<dbReference type="Pfam" id="PF12090">
    <property type="entry name" value="Spt20_SEP"/>
    <property type="match status" value="1"/>
</dbReference>
<evidence type="ECO:0000256" key="1">
    <source>
        <dbReference type="ARBA" id="ARBA00009112"/>
    </source>
</evidence>
<evidence type="ECO:0000256" key="2">
    <source>
        <dbReference type="SAM" id="MobiDB-lite"/>
    </source>
</evidence>
<dbReference type="GO" id="GO:0006357">
    <property type="term" value="P:regulation of transcription by RNA polymerase II"/>
    <property type="evidence" value="ECO:0007669"/>
    <property type="project" value="TreeGrafter"/>
</dbReference>
<proteinExistence type="inferred from homology"/>
<comment type="similarity">
    <text evidence="1">Belongs to the SPT20 family.</text>
</comment>
<feature type="region of interest" description="Disordered" evidence="2">
    <location>
        <begin position="26"/>
        <end position="46"/>
    </location>
</feature>
<dbReference type="InterPro" id="IPR046468">
    <property type="entry name" value="Spt20-like_SEP"/>
</dbReference>